<sequence length="287" mass="31381">MAEIKIGPAIVDYLLYEKEDSGILWIKFNRPEKMNALYGTAEALGTVAKVGEYMRAGDDDPDVRVIVLTGVGRGFCSGADLKTRPSKDEVGPSVDGARGSHEGPDAARQHFYHGFTKLHRDISIIRKPTIAMINGAAVGSGMDMALHCDIRIGCEATRFIGYQQAGQIIENGGCYYLPKMVGLGRALEFAYTGMLSADLAYQWGMLNHLVSLEELETTTRELCERIIAQPPLVQWTSKRIMRAALDSSLETTMTLTSNAGGILQSSGDAKEARLAFVEKRMPKFKGI</sequence>
<evidence type="ECO:0000256" key="2">
    <source>
        <dbReference type="SAM" id="MobiDB-lite"/>
    </source>
</evidence>
<dbReference type="SUPFAM" id="SSF52096">
    <property type="entry name" value="ClpP/crotonase"/>
    <property type="match status" value="1"/>
</dbReference>
<feature type="compositionally biased region" description="Basic and acidic residues" evidence="2">
    <location>
        <begin position="81"/>
        <end position="90"/>
    </location>
</feature>
<protein>
    <recommendedName>
        <fullName evidence="4">Enoyl-CoA hydratase</fullName>
    </recommendedName>
</protein>
<feature type="region of interest" description="Disordered" evidence="2">
    <location>
        <begin position="80"/>
        <end position="103"/>
    </location>
</feature>
<dbReference type="EMBL" id="UINC01113009">
    <property type="protein sequence ID" value="SVC82341.1"/>
    <property type="molecule type" value="Genomic_DNA"/>
</dbReference>
<dbReference type="InterPro" id="IPR029045">
    <property type="entry name" value="ClpP/crotonase-like_dom_sf"/>
</dbReference>
<dbReference type="CDD" id="cd06558">
    <property type="entry name" value="crotonase-like"/>
    <property type="match status" value="1"/>
</dbReference>
<reference evidence="3" key="1">
    <citation type="submission" date="2018-05" db="EMBL/GenBank/DDBJ databases">
        <authorList>
            <person name="Lanie J.A."/>
            <person name="Ng W.-L."/>
            <person name="Kazmierczak K.M."/>
            <person name="Andrzejewski T.M."/>
            <person name="Davidsen T.M."/>
            <person name="Wayne K.J."/>
            <person name="Tettelin H."/>
            <person name="Glass J.I."/>
            <person name="Rusch D."/>
            <person name="Podicherti R."/>
            <person name="Tsui H.-C.T."/>
            <person name="Winkler M.E."/>
        </authorList>
    </citation>
    <scope>NUCLEOTIDE SEQUENCE</scope>
</reference>
<gene>
    <name evidence="3" type="ORF">METZ01_LOCUS335195</name>
</gene>
<dbReference type="InterPro" id="IPR001753">
    <property type="entry name" value="Enoyl-CoA_hydra/iso"/>
</dbReference>
<dbReference type="InterPro" id="IPR014748">
    <property type="entry name" value="Enoyl-CoA_hydra_C"/>
</dbReference>
<evidence type="ECO:0000313" key="3">
    <source>
        <dbReference type="EMBL" id="SVC82341.1"/>
    </source>
</evidence>
<organism evidence="3">
    <name type="scientific">marine metagenome</name>
    <dbReference type="NCBI Taxonomy" id="408172"/>
    <lineage>
        <taxon>unclassified sequences</taxon>
        <taxon>metagenomes</taxon>
        <taxon>ecological metagenomes</taxon>
    </lineage>
</organism>
<dbReference type="Gene3D" id="1.10.12.10">
    <property type="entry name" value="Lyase 2-enoyl-coa Hydratase, Chain A, domain 2"/>
    <property type="match status" value="1"/>
</dbReference>
<comment type="similarity">
    <text evidence="1">Belongs to the enoyl-CoA hydratase/isomerase family.</text>
</comment>
<dbReference type="PANTHER" id="PTHR43802">
    <property type="entry name" value="ENOYL-COA HYDRATASE"/>
    <property type="match status" value="1"/>
</dbReference>
<evidence type="ECO:0008006" key="4">
    <source>
        <dbReference type="Google" id="ProtNLM"/>
    </source>
</evidence>
<dbReference type="Gene3D" id="3.90.226.10">
    <property type="entry name" value="2-enoyl-CoA Hydratase, Chain A, domain 1"/>
    <property type="match status" value="1"/>
</dbReference>
<proteinExistence type="inferred from homology"/>
<evidence type="ECO:0000256" key="1">
    <source>
        <dbReference type="ARBA" id="ARBA00005254"/>
    </source>
</evidence>
<dbReference type="AlphaFoldDB" id="A0A382QDP2"/>
<dbReference type="PANTHER" id="PTHR43802:SF1">
    <property type="entry name" value="IP11341P-RELATED"/>
    <property type="match status" value="1"/>
</dbReference>
<dbReference type="Pfam" id="PF00378">
    <property type="entry name" value="ECH_1"/>
    <property type="match status" value="1"/>
</dbReference>
<name>A0A382QDP2_9ZZZZ</name>
<accession>A0A382QDP2</accession>